<dbReference type="Gene3D" id="3.40.50.300">
    <property type="entry name" value="P-loop containing nucleotide triphosphate hydrolases"/>
    <property type="match status" value="1"/>
</dbReference>
<dbReference type="OrthoDB" id="2801544at2759"/>
<feature type="compositionally biased region" description="Low complexity" evidence="2">
    <location>
        <begin position="60"/>
        <end position="107"/>
    </location>
</feature>
<dbReference type="AlphaFoldDB" id="A0A2A2KCF7"/>
<dbReference type="SMART" id="SM00487">
    <property type="entry name" value="DEXDc"/>
    <property type="match status" value="1"/>
</dbReference>
<evidence type="ECO:0000259" key="3">
    <source>
        <dbReference type="PROSITE" id="PS51192"/>
    </source>
</evidence>
<evidence type="ECO:0000256" key="2">
    <source>
        <dbReference type="SAM" id="MobiDB-lite"/>
    </source>
</evidence>
<dbReference type="GO" id="GO:0006281">
    <property type="term" value="P:DNA repair"/>
    <property type="evidence" value="ECO:0007669"/>
    <property type="project" value="TreeGrafter"/>
</dbReference>
<feature type="domain" description="Helicase ATP-binding" evidence="3">
    <location>
        <begin position="228"/>
        <end position="386"/>
    </location>
</feature>
<dbReference type="PROSITE" id="PS51194">
    <property type="entry name" value="HELICASE_CTER"/>
    <property type="match status" value="1"/>
</dbReference>
<dbReference type="GO" id="GO:0016787">
    <property type="term" value="F:hydrolase activity"/>
    <property type="evidence" value="ECO:0007669"/>
    <property type="project" value="UniProtKB-KW"/>
</dbReference>
<dbReference type="GO" id="GO:0005524">
    <property type="term" value="F:ATP binding"/>
    <property type="evidence" value="ECO:0007669"/>
    <property type="project" value="InterPro"/>
</dbReference>
<dbReference type="CDD" id="cd18010">
    <property type="entry name" value="DEXHc_HARP_SMARCAL1"/>
    <property type="match status" value="1"/>
</dbReference>
<dbReference type="GO" id="GO:0043596">
    <property type="term" value="C:nuclear replication fork"/>
    <property type="evidence" value="ECO:0007669"/>
    <property type="project" value="TreeGrafter"/>
</dbReference>
<dbReference type="SUPFAM" id="SSF52540">
    <property type="entry name" value="P-loop containing nucleoside triphosphate hydrolases"/>
    <property type="match status" value="2"/>
</dbReference>
<comment type="caution">
    <text evidence="5">The sequence shown here is derived from an EMBL/GenBank/DDBJ whole genome shotgun (WGS) entry which is preliminary data.</text>
</comment>
<evidence type="ECO:0000313" key="6">
    <source>
        <dbReference type="Proteomes" id="UP000218231"/>
    </source>
</evidence>
<dbReference type="InterPro" id="IPR049730">
    <property type="entry name" value="SNF2/RAD54-like_C"/>
</dbReference>
<dbReference type="GO" id="GO:0031297">
    <property type="term" value="P:replication fork processing"/>
    <property type="evidence" value="ECO:0007669"/>
    <property type="project" value="TreeGrafter"/>
</dbReference>
<evidence type="ECO:0000313" key="5">
    <source>
        <dbReference type="EMBL" id="PAV71570.1"/>
    </source>
</evidence>
<feature type="region of interest" description="Disordered" evidence="2">
    <location>
        <begin position="696"/>
        <end position="725"/>
    </location>
</feature>
<dbReference type="InterPro" id="IPR000330">
    <property type="entry name" value="SNF2_N"/>
</dbReference>
<feature type="compositionally biased region" description="Basic and acidic residues" evidence="2">
    <location>
        <begin position="24"/>
        <end position="37"/>
    </location>
</feature>
<gene>
    <name evidence="5" type="ORF">WR25_20526</name>
</gene>
<dbReference type="Gene3D" id="3.40.50.10810">
    <property type="entry name" value="Tandem AAA-ATPase domain"/>
    <property type="match status" value="1"/>
</dbReference>
<dbReference type="InterPro" id="IPR001650">
    <property type="entry name" value="Helicase_C-like"/>
</dbReference>
<feature type="compositionally biased region" description="Basic residues" evidence="2">
    <location>
        <begin position="753"/>
        <end position="762"/>
    </location>
</feature>
<dbReference type="EMBL" id="LIAE01008981">
    <property type="protein sequence ID" value="PAV71570.1"/>
    <property type="molecule type" value="Genomic_DNA"/>
</dbReference>
<dbReference type="Pfam" id="PF00176">
    <property type="entry name" value="SNF2-rel_dom"/>
    <property type="match status" value="1"/>
</dbReference>
<feature type="region of interest" description="Disordered" evidence="2">
    <location>
        <begin position="738"/>
        <end position="762"/>
    </location>
</feature>
<protein>
    <recommendedName>
        <fullName evidence="7">SWI/SNF-related matrix-associated actin-dependent regulator of chromatin subfamily A-like protein 1</fullName>
    </recommendedName>
</protein>
<keyword evidence="6" id="KW-1185">Reference proteome</keyword>
<keyword evidence="1" id="KW-0378">Hydrolase</keyword>
<dbReference type="CDD" id="cd18793">
    <property type="entry name" value="SF2_C_SNF"/>
    <property type="match status" value="1"/>
</dbReference>
<dbReference type="STRING" id="2018661.A0A2A2KCF7"/>
<reference evidence="5 6" key="1">
    <citation type="journal article" date="2017" name="Curr. Biol.">
        <title>Genome architecture and evolution of a unichromosomal asexual nematode.</title>
        <authorList>
            <person name="Fradin H."/>
            <person name="Zegar C."/>
            <person name="Gutwein M."/>
            <person name="Lucas J."/>
            <person name="Kovtun M."/>
            <person name="Corcoran D."/>
            <person name="Baugh L.R."/>
            <person name="Kiontke K."/>
            <person name="Gunsalus K."/>
            <person name="Fitch D.H."/>
            <person name="Piano F."/>
        </authorList>
    </citation>
    <scope>NUCLEOTIDE SEQUENCE [LARGE SCALE GENOMIC DNA]</scope>
    <source>
        <strain evidence="5">PF1309</strain>
    </source>
</reference>
<dbReference type="PANTHER" id="PTHR45766:SF6">
    <property type="entry name" value="SWI_SNF-RELATED MATRIX-ASSOCIATED ACTIN-DEPENDENT REGULATOR OF CHROMATIN SUBFAMILY A-LIKE PROTEIN 1"/>
    <property type="match status" value="1"/>
</dbReference>
<dbReference type="InterPro" id="IPR014001">
    <property type="entry name" value="Helicase_ATP-bd"/>
</dbReference>
<dbReference type="InterPro" id="IPR038718">
    <property type="entry name" value="SNF2-like_sf"/>
</dbReference>
<evidence type="ECO:0000256" key="1">
    <source>
        <dbReference type="ARBA" id="ARBA00022801"/>
    </source>
</evidence>
<feature type="domain" description="Helicase C-terminal" evidence="4">
    <location>
        <begin position="510"/>
        <end position="661"/>
    </location>
</feature>
<organism evidence="5 6">
    <name type="scientific">Diploscapter pachys</name>
    <dbReference type="NCBI Taxonomy" id="2018661"/>
    <lineage>
        <taxon>Eukaryota</taxon>
        <taxon>Metazoa</taxon>
        <taxon>Ecdysozoa</taxon>
        <taxon>Nematoda</taxon>
        <taxon>Chromadorea</taxon>
        <taxon>Rhabditida</taxon>
        <taxon>Rhabditina</taxon>
        <taxon>Rhabditomorpha</taxon>
        <taxon>Rhabditoidea</taxon>
        <taxon>Rhabditidae</taxon>
        <taxon>Diploscapter</taxon>
    </lineage>
</organism>
<feature type="compositionally biased region" description="Polar residues" evidence="2">
    <location>
        <begin position="40"/>
        <end position="59"/>
    </location>
</feature>
<accession>A0A2A2KCF7</accession>
<dbReference type="PANTHER" id="PTHR45766">
    <property type="entry name" value="DNA ANNEALING HELICASE AND ENDONUCLEASE ZRANB3 FAMILY MEMBER"/>
    <property type="match status" value="1"/>
</dbReference>
<proteinExistence type="predicted"/>
<sequence>MSTLTDADRARIAQNRARALQLSAERKAREAAAEEVARTQALQRQSMSPSISQPTVSGISPSPSLLLSIRNHSTPTPSNSATPSSSAFSRSLSASSSSFSGRPSTSRVNSPSTPSGFLIPKIKVTFELTQGDRMVVKCAPSHSFATAIIKQTSGAVFDKSRNEWSVPMQQARQLERSFKISATVSFPPKTAIDTVANFKLNSVPDDLVTMIPEAQLNMLFPYQKEGVRFVLERGGRAMIADEMGLGKSVQALVAAYCYRTEWPLLIVCPSSVKSAWEIQISTFLPSVQNVVMIDKGTDLLPLSNAVDTIVIISYDLMTNKKLELVATKYNVIIFDESHMLKAGSSQRTKAATAISKVAKRVILLSGTPALSRPSELFSQVRLIDKKLFPNFRKFAYKYCDGKMGQFTFEAKGCKNSGELKAILMKRIMIRRLKANVLKELPAKCRKIIYLSGKAIDYRMEALRRAKLEYEKHNEGGTNDNSATFEGEGNNSLIEYYRETGVAKAAAVCSYITETYFSDERETRKLLIFAHHKVVMDAIQTEICNRGLRWIRIDGSTPNKDRGPLCKEFQTDPAVRVAILSISAAGVGITLTAASVVIFAELHFNPGFIVQAEDRAHRVGQKDSVYVQILLAKNTADDLIWDLVDLSSDSFKESDEMHKNVGPTQTQDIRRFMTPTSSSSFSPSAMPSPPCIPLITLSNDSSGRERTQEMQKNGKEGKEVHDLDDFDDEPVVILKKRRTVNGEADVWDEEEPVRKRHTNLQSS</sequence>
<feature type="compositionally biased region" description="Basic and acidic residues" evidence="2">
    <location>
        <begin position="701"/>
        <end position="722"/>
    </location>
</feature>
<dbReference type="Pfam" id="PF00271">
    <property type="entry name" value="Helicase_C"/>
    <property type="match status" value="1"/>
</dbReference>
<dbReference type="SMART" id="SM00490">
    <property type="entry name" value="HELICc"/>
    <property type="match status" value="1"/>
</dbReference>
<name>A0A2A2KCF7_9BILA</name>
<dbReference type="Proteomes" id="UP000218231">
    <property type="component" value="Unassembled WGS sequence"/>
</dbReference>
<evidence type="ECO:0000259" key="4">
    <source>
        <dbReference type="PROSITE" id="PS51194"/>
    </source>
</evidence>
<dbReference type="InterPro" id="IPR027417">
    <property type="entry name" value="P-loop_NTPase"/>
</dbReference>
<evidence type="ECO:0008006" key="7">
    <source>
        <dbReference type="Google" id="ProtNLM"/>
    </source>
</evidence>
<feature type="region of interest" description="Disordered" evidence="2">
    <location>
        <begin position="22"/>
        <end position="113"/>
    </location>
</feature>
<dbReference type="PROSITE" id="PS51192">
    <property type="entry name" value="HELICASE_ATP_BIND_1"/>
    <property type="match status" value="1"/>
</dbReference>